<dbReference type="KEGG" id="lfa:LFA_3303"/>
<keyword evidence="3 6" id="KW-0812">Transmembrane</keyword>
<protein>
    <recommendedName>
        <fullName evidence="7">EamA domain-containing protein</fullName>
    </recommendedName>
</protein>
<evidence type="ECO:0000256" key="1">
    <source>
        <dbReference type="ARBA" id="ARBA00004651"/>
    </source>
</evidence>
<dbReference type="STRING" id="1212491.LFA_3303"/>
<evidence type="ECO:0000256" key="3">
    <source>
        <dbReference type="ARBA" id="ARBA00022692"/>
    </source>
</evidence>
<feature type="transmembrane region" description="Helical" evidence="6">
    <location>
        <begin position="30"/>
        <end position="50"/>
    </location>
</feature>
<proteinExistence type="predicted"/>
<evidence type="ECO:0000256" key="2">
    <source>
        <dbReference type="ARBA" id="ARBA00022475"/>
    </source>
</evidence>
<accession>A0A098GAW4</accession>
<dbReference type="InterPro" id="IPR000620">
    <property type="entry name" value="EamA_dom"/>
</dbReference>
<dbReference type="OrthoDB" id="5298131at2"/>
<evidence type="ECO:0000259" key="7">
    <source>
        <dbReference type="Pfam" id="PF00892"/>
    </source>
</evidence>
<reference evidence="9" key="1">
    <citation type="submission" date="2014-09" db="EMBL/GenBank/DDBJ databases">
        <authorList>
            <person name="Gomez-Valero L."/>
        </authorList>
    </citation>
    <scope>NUCLEOTIDE SEQUENCE [LARGE SCALE GENOMIC DNA]</scope>
    <source>
        <strain evidence="9">ATCC700992</strain>
    </source>
</reference>
<gene>
    <name evidence="8" type="ORF">LFA_3303</name>
</gene>
<feature type="transmembrane region" description="Helical" evidence="6">
    <location>
        <begin position="92"/>
        <end position="111"/>
    </location>
</feature>
<evidence type="ECO:0000256" key="5">
    <source>
        <dbReference type="ARBA" id="ARBA00023136"/>
    </source>
</evidence>
<name>A0A098GAW4_9GAMM</name>
<dbReference type="PANTHER" id="PTHR32322">
    <property type="entry name" value="INNER MEMBRANE TRANSPORTER"/>
    <property type="match status" value="1"/>
</dbReference>
<dbReference type="GO" id="GO:0005886">
    <property type="term" value="C:plasma membrane"/>
    <property type="evidence" value="ECO:0007669"/>
    <property type="project" value="UniProtKB-SubCell"/>
</dbReference>
<comment type="subcellular location">
    <subcellularLocation>
        <location evidence="1">Cell membrane</location>
        <topology evidence="1">Multi-pass membrane protein</topology>
    </subcellularLocation>
</comment>
<keyword evidence="2" id="KW-1003">Cell membrane</keyword>
<evidence type="ECO:0000256" key="4">
    <source>
        <dbReference type="ARBA" id="ARBA00022989"/>
    </source>
</evidence>
<dbReference type="InterPro" id="IPR037185">
    <property type="entry name" value="EmrE-like"/>
</dbReference>
<evidence type="ECO:0000313" key="9">
    <source>
        <dbReference type="Proteomes" id="UP000032430"/>
    </source>
</evidence>
<feature type="transmembrane region" description="Helical" evidence="6">
    <location>
        <begin position="62"/>
        <end position="86"/>
    </location>
</feature>
<dbReference type="PANTHER" id="PTHR32322:SF18">
    <property type="entry name" value="S-ADENOSYLMETHIONINE_S-ADENOSYLHOMOCYSTEINE TRANSPORTER"/>
    <property type="match status" value="1"/>
</dbReference>
<feature type="transmembrane region" description="Helical" evidence="6">
    <location>
        <begin position="118"/>
        <end position="137"/>
    </location>
</feature>
<evidence type="ECO:0000256" key="6">
    <source>
        <dbReference type="SAM" id="Phobius"/>
    </source>
</evidence>
<keyword evidence="9" id="KW-1185">Reference proteome</keyword>
<dbReference type="Pfam" id="PF00892">
    <property type="entry name" value="EamA"/>
    <property type="match status" value="1"/>
</dbReference>
<keyword evidence="5 6" id="KW-0472">Membrane</keyword>
<dbReference type="Proteomes" id="UP000032430">
    <property type="component" value="Chromosome I"/>
</dbReference>
<sequence>MNILLLTFVLLVWGMNWPLMKIAMNYSPPLWFGFTRMFIGCLFLFILVIIQKKFTIPKRKDIPHLLSVGGLQIGLFTVLVNFGLFYSAVGHAVILVYSTPLWVAPIAIIFFKEPLNLAKAIGLIIGILGILALFNPFEFNWSDRHALMGSAALFLSAIL</sequence>
<evidence type="ECO:0000313" key="8">
    <source>
        <dbReference type="EMBL" id="CEG58635.1"/>
    </source>
</evidence>
<dbReference type="HOGENOM" id="CLU_1658611_0_0_6"/>
<dbReference type="InterPro" id="IPR050638">
    <property type="entry name" value="AA-Vitamin_Transporters"/>
</dbReference>
<keyword evidence="4 6" id="KW-1133">Transmembrane helix</keyword>
<dbReference type="EMBL" id="LN614827">
    <property type="protein sequence ID" value="CEG58635.1"/>
    <property type="molecule type" value="Genomic_DNA"/>
</dbReference>
<organism evidence="8 9">
    <name type="scientific">Legionella fallonii LLAP-10</name>
    <dbReference type="NCBI Taxonomy" id="1212491"/>
    <lineage>
        <taxon>Bacteria</taxon>
        <taxon>Pseudomonadati</taxon>
        <taxon>Pseudomonadota</taxon>
        <taxon>Gammaproteobacteria</taxon>
        <taxon>Legionellales</taxon>
        <taxon>Legionellaceae</taxon>
        <taxon>Legionella</taxon>
    </lineage>
</organism>
<dbReference type="SUPFAM" id="SSF103481">
    <property type="entry name" value="Multidrug resistance efflux transporter EmrE"/>
    <property type="match status" value="1"/>
</dbReference>
<dbReference type="AlphaFoldDB" id="A0A098GAW4"/>
<dbReference type="RefSeq" id="WP_045096911.1">
    <property type="nucleotide sequence ID" value="NZ_LN614827.1"/>
</dbReference>
<feature type="domain" description="EamA" evidence="7">
    <location>
        <begin position="3"/>
        <end position="133"/>
    </location>
</feature>